<reference evidence="3 4" key="1">
    <citation type="journal article" date="2020" name="Phytopathology">
        <title>Genome Sequence Resources of Colletotrichum truncatum, C. plurivorum, C. musicola, and C. sojae: Four Species Pathogenic to Soybean (Glycine max).</title>
        <authorList>
            <person name="Rogerio F."/>
            <person name="Boufleur T.R."/>
            <person name="Ciampi-Guillardi M."/>
            <person name="Sukno S.A."/>
            <person name="Thon M.R."/>
            <person name="Massola Junior N.S."/>
            <person name="Baroncelli R."/>
        </authorList>
    </citation>
    <scope>NUCLEOTIDE SEQUENCE [LARGE SCALE GENOMIC DNA]</scope>
    <source>
        <strain evidence="3 4">LFN0009</strain>
    </source>
</reference>
<protein>
    <submittedName>
        <fullName evidence="3">Uncharacterized protein</fullName>
    </submittedName>
</protein>
<evidence type="ECO:0000256" key="2">
    <source>
        <dbReference type="SAM" id="MobiDB-lite"/>
    </source>
</evidence>
<evidence type="ECO:0000313" key="4">
    <source>
        <dbReference type="Proteomes" id="UP000652219"/>
    </source>
</evidence>
<dbReference type="EMBL" id="WIGN01000299">
    <property type="protein sequence ID" value="KAF6800989.1"/>
    <property type="molecule type" value="Genomic_DNA"/>
</dbReference>
<keyword evidence="4" id="KW-1185">Reference proteome</keyword>
<feature type="region of interest" description="Disordered" evidence="2">
    <location>
        <begin position="98"/>
        <end position="142"/>
    </location>
</feature>
<evidence type="ECO:0000256" key="1">
    <source>
        <dbReference type="SAM" id="Coils"/>
    </source>
</evidence>
<proteinExistence type="predicted"/>
<feature type="compositionally biased region" description="Polar residues" evidence="2">
    <location>
        <begin position="580"/>
        <end position="595"/>
    </location>
</feature>
<feature type="region of interest" description="Disordered" evidence="2">
    <location>
        <begin position="163"/>
        <end position="323"/>
    </location>
</feature>
<feature type="compositionally biased region" description="Polar residues" evidence="2">
    <location>
        <begin position="126"/>
        <end position="142"/>
    </location>
</feature>
<feature type="compositionally biased region" description="Pro residues" evidence="2">
    <location>
        <begin position="105"/>
        <end position="119"/>
    </location>
</feature>
<dbReference type="AlphaFoldDB" id="A0A8H6IW31"/>
<organism evidence="3 4">
    <name type="scientific">Colletotrichum sojae</name>
    <dbReference type="NCBI Taxonomy" id="2175907"/>
    <lineage>
        <taxon>Eukaryota</taxon>
        <taxon>Fungi</taxon>
        <taxon>Dikarya</taxon>
        <taxon>Ascomycota</taxon>
        <taxon>Pezizomycotina</taxon>
        <taxon>Sordariomycetes</taxon>
        <taxon>Hypocreomycetidae</taxon>
        <taxon>Glomerellales</taxon>
        <taxon>Glomerellaceae</taxon>
        <taxon>Colletotrichum</taxon>
        <taxon>Colletotrichum orchidearum species complex</taxon>
    </lineage>
</organism>
<sequence length="742" mass="80309">MCQTLVPQSTCRQCGVPVTFEGLPDPCSLVRKGSVPFGACGNHSVRTILGPSLCNNCRYRLDDDVAMGNTGGLLATESAPIPFLPPLPVIQPSSYNAGPAFLSPRPRPAYDLPPRPGLNPPRARRQSFSPGQIYQDSPQPMSGVSNYGATARPMSGVVNYGAAVRPPTPYRPLNRRGSSRGQPSLREQYGIADSRPQVRTPEAVARGGLTFVGGGRPIARHARTRQPTPYVSRAQDADEDMLEYDENEDYEDYEEEEEEEAESSDSSGGAALPSRPSAGSPWSTSQPSSSRPMLLPGVSPIFSGFGHTQPRAPPPNTPAYGDVLPELPSPTDGPEAWIPPSWPAPGPLPAEAAEALERHTANSYFRGHRVYFVTSAGDEVDTVLVTTPDRRRMRVLSAELYRATAHEVNERETALREALERALGEQQAEASRAAREERRRQRNGACMHFPCRDAGCDRAHERDQRRPLTPTNLAALFQANLRVRDYEPSGRGRVPVRSATRVGGSGLRRVEFVEGDDVFGDGEVGELVDEQESWEDEEEEDGEEENKENSSPQDANPRTPPRVSLQPTVEDDTPSPLDLNGTTNESTNPAPQQLTDENEEQETLSTIHLTSDAGSRIPGPSRAPRQQVRNRPFRDQTRTSTGSPPPRSSRTYIPVRWKATAQTSWQARSEAVAGAGGSSGSAAGPSSQKATARQKGKGKEKETVGESSSSSSSSSSAQKLLSDDGPGLGDLVISPKEEDDNQ</sequence>
<name>A0A8H6IW31_9PEZI</name>
<evidence type="ECO:0000313" key="3">
    <source>
        <dbReference type="EMBL" id="KAF6800989.1"/>
    </source>
</evidence>
<feature type="compositionally biased region" description="Acidic residues" evidence="2">
    <location>
        <begin position="513"/>
        <end position="546"/>
    </location>
</feature>
<feature type="coiled-coil region" evidence="1">
    <location>
        <begin position="409"/>
        <end position="436"/>
    </location>
</feature>
<gene>
    <name evidence="3" type="ORF">CSOJ01_12085</name>
</gene>
<feature type="compositionally biased region" description="Polar residues" evidence="2">
    <location>
        <begin position="603"/>
        <end position="613"/>
    </location>
</feature>
<dbReference type="Proteomes" id="UP000652219">
    <property type="component" value="Unassembled WGS sequence"/>
</dbReference>
<feature type="region of interest" description="Disordered" evidence="2">
    <location>
        <begin position="513"/>
        <end position="742"/>
    </location>
</feature>
<comment type="caution">
    <text evidence="3">The sequence shown here is derived from an EMBL/GenBank/DDBJ whole genome shotgun (WGS) entry which is preliminary data.</text>
</comment>
<feature type="compositionally biased region" description="Acidic residues" evidence="2">
    <location>
        <begin position="237"/>
        <end position="263"/>
    </location>
</feature>
<feature type="compositionally biased region" description="Low complexity" evidence="2">
    <location>
        <begin position="707"/>
        <end position="716"/>
    </location>
</feature>
<keyword evidence="1" id="KW-0175">Coiled coil</keyword>
<accession>A0A8H6IW31</accession>
<feature type="compositionally biased region" description="Low complexity" evidence="2">
    <location>
        <begin position="277"/>
        <end position="292"/>
    </location>
</feature>